<sequence>MKKRVHPAAERKRKTVTMKDLMEAMLKSYNIEDKFDQASLITRWERIMGAPIANRTSNIEMRKDVLIVTLSSAPLKHELNSAKQKIVDRINEDFGRKVINQVLFV</sequence>
<evidence type="ECO:0000313" key="1">
    <source>
        <dbReference type="EMBL" id="MCV9387735.1"/>
    </source>
</evidence>
<protein>
    <submittedName>
        <fullName evidence="1">DUF721 domain-containing protein</fullName>
    </submittedName>
</protein>
<dbReference type="Proteomes" id="UP001300692">
    <property type="component" value="Unassembled WGS sequence"/>
</dbReference>
<dbReference type="RefSeq" id="WP_264138555.1">
    <property type="nucleotide sequence ID" value="NZ_JAOYOD010000001.1"/>
</dbReference>
<dbReference type="EMBL" id="JAOYOD010000001">
    <property type="protein sequence ID" value="MCV9387735.1"/>
    <property type="molecule type" value="Genomic_DNA"/>
</dbReference>
<name>A0ABT3CW90_9BACT</name>
<dbReference type="InterPro" id="IPR007922">
    <property type="entry name" value="DciA-like"/>
</dbReference>
<accession>A0ABT3CW90</accession>
<dbReference type="PANTHER" id="PTHR36456">
    <property type="entry name" value="UPF0232 PROTEIN SCO3875"/>
    <property type="match status" value="1"/>
</dbReference>
<evidence type="ECO:0000313" key="2">
    <source>
        <dbReference type="Proteomes" id="UP001300692"/>
    </source>
</evidence>
<dbReference type="PANTHER" id="PTHR36456:SF1">
    <property type="entry name" value="UPF0232 PROTEIN SCO3875"/>
    <property type="match status" value="1"/>
</dbReference>
<dbReference type="Pfam" id="PF05258">
    <property type="entry name" value="DciA"/>
    <property type="match status" value="1"/>
</dbReference>
<proteinExistence type="predicted"/>
<keyword evidence="2" id="KW-1185">Reference proteome</keyword>
<gene>
    <name evidence="1" type="ORF">N7U62_13720</name>
</gene>
<comment type="caution">
    <text evidence="1">The sequence shown here is derived from an EMBL/GenBank/DDBJ whole genome shotgun (WGS) entry which is preliminary data.</text>
</comment>
<organism evidence="1 2">
    <name type="scientific">Reichenbachiella ulvae</name>
    <dbReference type="NCBI Taxonomy" id="2980104"/>
    <lineage>
        <taxon>Bacteria</taxon>
        <taxon>Pseudomonadati</taxon>
        <taxon>Bacteroidota</taxon>
        <taxon>Cytophagia</taxon>
        <taxon>Cytophagales</taxon>
        <taxon>Reichenbachiellaceae</taxon>
        <taxon>Reichenbachiella</taxon>
    </lineage>
</organism>
<reference evidence="1 2" key="1">
    <citation type="submission" date="2022-10" db="EMBL/GenBank/DDBJ databases">
        <title>Comparative genomics and taxonomic characterization of three novel marine species of genus Reichenbachiella exhibiting antioxidant and polysaccharide degradation activities.</title>
        <authorList>
            <person name="Muhammad N."/>
            <person name="Lee Y.-J."/>
            <person name="Ko J."/>
            <person name="Kim S.-G."/>
        </authorList>
    </citation>
    <scope>NUCLEOTIDE SEQUENCE [LARGE SCALE GENOMIC DNA]</scope>
    <source>
        <strain evidence="1 2">ABR2-5</strain>
    </source>
</reference>